<proteinExistence type="predicted"/>
<dbReference type="RefSeq" id="WP_157816939.1">
    <property type="nucleotide sequence ID" value="NZ_CAWNNC010000008.1"/>
</dbReference>
<dbReference type="AlphaFoldDB" id="A0A2K8T858"/>
<keyword evidence="2" id="KW-1185">Reference proteome</keyword>
<organism evidence="1 2">
    <name type="scientific">Nostoc flagelliforme CCNUN1</name>
    <dbReference type="NCBI Taxonomy" id="2038116"/>
    <lineage>
        <taxon>Bacteria</taxon>
        <taxon>Bacillati</taxon>
        <taxon>Cyanobacteriota</taxon>
        <taxon>Cyanophyceae</taxon>
        <taxon>Nostocales</taxon>
        <taxon>Nostocaceae</taxon>
        <taxon>Nostoc</taxon>
    </lineage>
</organism>
<dbReference type="KEGG" id="nfl:COO91_10049"/>
<dbReference type="EMBL" id="CP024792">
    <property type="protein sequence ID" value="AUB43852.1"/>
    <property type="molecule type" value="Genomic_DNA"/>
</dbReference>
<accession>A0A2K8T858</accession>
<gene>
    <name evidence="1" type="ORF">COO91_10049</name>
</gene>
<evidence type="ECO:0000313" key="1">
    <source>
        <dbReference type="EMBL" id="AUB43852.1"/>
    </source>
</evidence>
<keyword evidence="1" id="KW-0614">Plasmid</keyword>
<sequence length="46" mass="5253">MLTPKSQLTIFRPLEPIDPSKPDYSSKEIMDEVAKMMSGDDVIERL</sequence>
<reference evidence="1 2" key="1">
    <citation type="submission" date="2017-11" db="EMBL/GenBank/DDBJ databases">
        <title>Complete genome of a free-living desiccation-tolerant cyanobacterium and its photosynthetic adaptation to extreme terrestrial habitat.</title>
        <authorList>
            <person name="Shang J."/>
        </authorList>
    </citation>
    <scope>NUCLEOTIDE SEQUENCE [LARGE SCALE GENOMIC DNA]</scope>
    <source>
        <strain evidence="1 2">CCNUN1</strain>
        <plasmid evidence="2">pnfsy07</plasmid>
    </source>
</reference>
<geneLocation type="plasmid" evidence="2">
    <name>pnfsy07</name>
</geneLocation>
<protein>
    <submittedName>
        <fullName evidence="1">Uncharacterized protein</fullName>
    </submittedName>
</protein>
<dbReference type="OrthoDB" id="514965at2"/>
<evidence type="ECO:0000313" key="2">
    <source>
        <dbReference type="Proteomes" id="UP000232003"/>
    </source>
</evidence>
<name>A0A2K8T858_9NOSO</name>
<dbReference type="Proteomes" id="UP000232003">
    <property type="component" value="Plasmid pNFSY07"/>
</dbReference>